<name>A0ABV6NYB5_9ACTN</name>
<evidence type="ECO:0000256" key="5">
    <source>
        <dbReference type="ARBA" id="ARBA00022989"/>
    </source>
</evidence>
<keyword evidence="10" id="KW-1185">Reference proteome</keyword>
<dbReference type="PANTHER" id="PTHR23517">
    <property type="entry name" value="RESISTANCE PROTEIN MDTM, PUTATIVE-RELATED-RELATED"/>
    <property type="match status" value="1"/>
</dbReference>
<evidence type="ECO:0000256" key="3">
    <source>
        <dbReference type="ARBA" id="ARBA00022475"/>
    </source>
</evidence>
<organism evidence="9 10">
    <name type="scientific">Plantactinospora siamensis</name>
    <dbReference type="NCBI Taxonomy" id="555372"/>
    <lineage>
        <taxon>Bacteria</taxon>
        <taxon>Bacillati</taxon>
        <taxon>Actinomycetota</taxon>
        <taxon>Actinomycetes</taxon>
        <taxon>Micromonosporales</taxon>
        <taxon>Micromonosporaceae</taxon>
        <taxon>Plantactinospora</taxon>
    </lineage>
</organism>
<evidence type="ECO:0000256" key="4">
    <source>
        <dbReference type="ARBA" id="ARBA00022692"/>
    </source>
</evidence>
<dbReference type="NCBIfam" id="TIGR00924">
    <property type="entry name" value="yjdL_sub1_fam"/>
    <property type="match status" value="1"/>
</dbReference>
<accession>A0ABV6NYB5</accession>
<feature type="transmembrane region" description="Helical" evidence="8">
    <location>
        <begin position="226"/>
        <end position="245"/>
    </location>
</feature>
<dbReference type="InterPro" id="IPR036259">
    <property type="entry name" value="MFS_trans_sf"/>
</dbReference>
<dbReference type="Proteomes" id="UP001589894">
    <property type="component" value="Unassembled WGS sequence"/>
</dbReference>
<dbReference type="InterPro" id="IPR018456">
    <property type="entry name" value="PTR2_symporter_CS"/>
</dbReference>
<dbReference type="RefSeq" id="WP_377338803.1">
    <property type="nucleotide sequence ID" value="NZ_JBHLUE010000011.1"/>
</dbReference>
<dbReference type="Gene3D" id="1.20.1250.20">
    <property type="entry name" value="MFS general substrate transporter like domains"/>
    <property type="match status" value="1"/>
</dbReference>
<feature type="region of interest" description="Disordered" evidence="7">
    <location>
        <begin position="521"/>
        <end position="545"/>
    </location>
</feature>
<feature type="transmembrane region" description="Helical" evidence="8">
    <location>
        <begin position="390"/>
        <end position="416"/>
    </location>
</feature>
<evidence type="ECO:0000313" key="10">
    <source>
        <dbReference type="Proteomes" id="UP001589894"/>
    </source>
</evidence>
<evidence type="ECO:0000313" key="9">
    <source>
        <dbReference type="EMBL" id="MFC0565192.1"/>
    </source>
</evidence>
<keyword evidence="3" id="KW-1003">Cell membrane</keyword>
<feature type="transmembrane region" description="Helical" evidence="8">
    <location>
        <begin position="177"/>
        <end position="198"/>
    </location>
</feature>
<evidence type="ECO:0000256" key="1">
    <source>
        <dbReference type="ARBA" id="ARBA00004651"/>
    </source>
</evidence>
<protein>
    <submittedName>
        <fullName evidence="9">Peptide MFS transporter</fullName>
    </submittedName>
</protein>
<feature type="transmembrane region" description="Helical" evidence="8">
    <location>
        <begin position="455"/>
        <end position="474"/>
    </location>
</feature>
<dbReference type="SUPFAM" id="SSF103473">
    <property type="entry name" value="MFS general substrate transporter"/>
    <property type="match status" value="1"/>
</dbReference>
<comment type="subcellular location">
    <subcellularLocation>
        <location evidence="1">Cell membrane</location>
        <topology evidence="1">Multi-pass membrane protein</topology>
    </subcellularLocation>
</comment>
<gene>
    <name evidence="9" type="ORF">ACFFHU_13735</name>
</gene>
<dbReference type="InterPro" id="IPR050171">
    <property type="entry name" value="MFS_Transporters"/>
</dbReference>
<feature type="region of interest" description="Disordered" evidence="7">
    <location>
        <begin position="489"/>
        <end position="509"/>
    </location>
</feature>
<evidence type="ECO:0000256" key="6">
    <source>
        <dbReference type="ARBA" id="ARBA00023136"/>
    </source>
</evidence>
<feature type="transmembrane region" description="Helical" evidence="8">
    <location>
        <begin position="148"/>
        <end position="171"/>
    </location>
</feature>
<feature type="transmembrane region" description="Helical" evidence="8">
    <location>
        <begin position="361"/>
        <end position="384"/>
    </location>
</feature>
<evidence type="ECO:0000256" key="2">
    <source>
        <dbReference type="ARBA" id="ARBA00022448"/>
    </source>
</evidence>
<dbReference type="InterPro" id="IPR005279">
    <property type="entry name" value="Dipep/tripep_permease"/>
</dbReference>
<evidence type="ECO:0000256" key="8">
    <source>
        <dbReference type="SAM" id="Phobius"/>
    </source>
</evidence>
<feature type="transmembrane region" description="Helical" evidence="8">
    <location>
        <begin position="289"/>
        <end position="311"/>
    </location>
</feature>
<feature type="transmembrane region" description="Helical" evidence="8">
    <location>
        <begin position="100"/>
        <end position="127"/>
    </location>
</feature>
<dbReference type="EMBL" id="JBHLUE010000011">
    <property type="protein sequence ID" value="MFC0565192.1"/>
    <property type="molecule type" value="Genomic_DNA"/>
</dbReference>
<reference evidence="9 10" key="1">
    <citation type="submission" date="2024-09" db="EMBL/GenBank/DDBJ databases">
        <authorList>
            <person name="Sun Q."/>
            <person name="Mori K."/>
        </authorList>
    </citation>
    <scope>NUCLEOTIDE SEQUENCE [LARGE SCALE GENOMIC DNA]</scope>
    <source>
        <strain evidence="9 10">TBRC 2205</strain>
    </source>
</reference>
<keyword evidence="5 8" id="KW-1133">Transmembrane helix</keyword>
<comment type="caution">
    <text evidence="9">The sequence shown here is derived from an EMBL/GenBank/DDBJ whole genome shotgun (WGS) entry which is preliminary data.</text>
</comment>
<dbReference type="CDD" id="cd17346">
    <property type="entry name" value="MFS_DtpA_like"/>
    <property type="match status" value="1"/>
</dbReference>
<dbReference type="Pfam" id="PF00854">
    <property type="entry name" value="PTR2"/>
    <property type="match status" value="1"/>
</dbReference>
<keyword evidence="2" id="KW-0813">Transport</keyword>
<dbReference type="PANTHER" id="PTHR23517:SF15">
    <property type="entry name" value="PROTON-DEPENDENT OLIGOPEPTIDE FAMILY TRANSPORT PROTEIN"/>
    <property type="match status" value="1"/>
</dbReference>
<feature type="transmembrane region" description="Helical" evidence="8">
    <location>
        <begin position="31"/>
        <end position="53"/>
    </location>
</feature>
<keyword evidence="4 8" id="KW-0812">Transmembrane</keyword>
<feature type="transmembrane region" description="Helical" evidence="8">
    <location>
        <begin position="251"/>
        <end position="269"/>
    </location>
</feature>
<proteinExistence type="predicted"/>
<dbReference type="PROSITE" id="PS01022">
    <property type="entry name" value="PTR2_1"/>
    <property type="match status" value="1"/>
</dbReference>
<evidence type="ECO:0000256" key="7">
    <source>
        <dbReference type="SAM" id="MobiDB-lite"/>
    </source>
</evidence>
<keyword evidence="6 8" id="KW-0472">Membrane</keyword>
<feature type="transmembrane region" description="Helical" evidence="8">
    <location>
        <begin position="60"/>
        <end position="80"/>
    </location>
</feature>
<sequence length="545" mass="56164">MTTATATGPTGRFQLRGWFATLFLTDMWERFGFYGMQAILVLYAVAPTTGGGLGLPAGEAAALFGAYIGLTFLCALPGGWLGDRLLGPQRAVAVGASVIAAGYLVLAAGPAWAAVGLALTVVGGGLFKPNQQALVNMLCGDDTARRESTISIFYVGIQLSALLSPLVTGYLGERVDWRLGFAASAVAMLLGVVAFLLGRPSLGPVGRRAGRPLSAHERRRVVRRTGTVAAVAAVALAAGAVAGVLTAGRLIILLGLLTLVLPVVCYLGLVRNPALTPEHRRRLRGMLWLFLGSGLFWMLVSQAGSVLNIFARDSTDRHVLGFLVPASWLQAATPLGMLLLAPVLAWQFPRLGARLSTPVKFAAGLLLAGGSFLLMAVAATLAAGGGRVSVLWLLAVYAMHAGGELVVAAVGISSTADVVAPTFLGQALGVYWLFAALGGGLGSGLVRLVDVLPDQVYYLGLGAVTTLVGLLFLARRRSILASLRAAPARTDGTAEGPVPVPSGAADSPVPPAVVEVAAVTAGPRRTPARLRRAASGAADHDPQSP</sequence>
<dbReference type="InterPro" id="IPR000109">
    <property type="entry name" value="POT_fam"/>
</dbReference>
<feature type="transmembrane region" description="Helical" evidence="8">
    <location>
        <begin position="428"/>
        <end position="449"/>
    </location>
</feature>